<evidence type="ECO:0000313" key="11">
    <source>
        <dbReference type="EMBL" id="TWT32106.1"/>
    </source>
</evidence>
<keyword evidence="10" id="KW-0732">Signal</keyword>
<evidence type="ECO:0000256" key="2">
    <source>
        <dbReference type="ARBA" id="ARBA00009261"/>
    </source>
</evidence>
<evidence type="ECO:0000256" key="9">
    <source>
        <dbReference type="SAM" id="MobiDB-lite"/>
    </source>
</evidence>
<organism evidence="11 12">
    <name type="scientific">Blastopirellula retiformator</name>
    <dbReference type="NCBI Taxonomy" id="2527970"/>
    <lineage>
        <taxon>Bacteria</taxon>
        <taxon>Pseudomonadati</taxon>
        <taxon>Planctomycetota</taxon>
        <taxon>Planctomycetia</taxon>
        <taxon>Pirellulales</taxon>
        <taxon>Pirellulaceae</taxon>
        <taxon>Blastopirellula</taxon>
    </lineage>
</organism>
<dbReference type="OrthoDB" id="9804874at2"/>
<feature type="transmembrane region" description="Helical" evidence="8">
    <location>
        <begin position="488"/>
        <end position="508"/>
    </location>
</feature>
<dbReference type="GO" id="GO:0005886">
    <property type="term" value="C:plasma membrane"/>
    <property type="evidence" value="ECO:0007669"/>
    <property type="project" value="UniProtKB-SubCell"/>
</dbReference>
<evidence type="ECO:0000256" key="10">
    <source>
        <dbReference type="SAM" id="SignalP"/>
    </source>
</evidence>
<feature type="chain" id="PRO_5022984881" evidence="10">
    <location>
        <begin position="26"/>
        <end position="730"/>
    </location>
</feature>
<feature type="compositionally biased region" description="Low complexity" evidence="9">
    <location>
        <begin position="29"/>
        <end position="44"/>
    </location>
</feature>
<keyword evidence="6 8" id="KW-1133">Transmembrane helix</keyword>
<protein>
    <submittedName>
        <fullName evidence="11">Amino-acid carrier protein AlsT</fullName>
    </submittedName>
</protein>
<feature type="transmembrane region" description="Helical" evidence="8">
    <location>
        <begin position="292"/>
        <end position="314"/>
    </location>
</feature>
<keyword evidence="4 8" id="KW-1003">Cell membrane</keyword>
<proteinExistence type="inferred from homology"/>
<gene>
    <name evidence="11" type="primary">alsT</name>
    <name evidence="11" type="ORF">Enr8_40320</name>
</gene>
<feature type="transmembrane region" description="Helical" evidence="8">
    <location>
        <begin position="457"/>
        <end position="476"/>
    </location>
</feature>
<evidence type="ECO:0000256" key="7">
    <source>
        <dbReference type="ARBA" id="ARBA00023136"/>
    </source>
</evidence>
<feature type="transmembrane region" description="Helical" evidence="8">
    <location>
        <begin position="625"/>
        <end position="647"/>
    </location>
</feature>
<feature type="transmembrane region" description="Helical" evidence="8">
    <location>
        <begin position="244"/>
        <end position="265"/>
    </location>
</feature>
<keyword evidence="8" id="KW-0769">Symport</keyword>
<keyword evidence="3 8" id="KW-0813">Transport</keyword>
<dbReference type="InterPro" id="IPR001463">
    <property type="entry name" value="Na/Ala_symport"/>
</dbReference>
<dbReference type="PRINTS" id="PR00175">
    <property type="entry name" value="NAALASMPORT"/>
</dbReference>
<comment type="caution">
    <text evidence="11">The sequence shown here is derived from an EMBL/GenBank/DDBJ whole genome shotgun (WGS) entry which is preliminary data.</text>
</comment>
<feature type="signal peptide" evidence="10">
    <location>
        <begin position="1"/>
        <end position="25"/>
    </location>
</feature>
<comment type="subcellular location">
    <subcellularLocation>
        <location evidence="1 8">Cell membrane</location>
        <topology evidence="1 8">Multi-pass membrane protein</topology>
    </subcellularLocation>
</comment>
<keyword evidence="7 8" id="KW-0472">Membrane</keyword>
<feature type="transmembrane region" description="Helical" evidence="8">
    <location>
        <begin position="667"/>
        <end position="685"/>
    </location>
</feature>
<dbReference type="NCBIfam" id="TIGR00835">
    <property type="entry name" value="agcS"/>
    <property type="match status" value="1"/>
</dbReference>
<keyword evidence="12" id="KW-1185">Reference proteome</keyword>
<evidence type="ECO:0000256" key="1">
    <source>
        <dbReference type="ARBA" id="ARBA00004651"/>
    </source>
</evidence>
<evidence type="ECO:0000256" key="3">
    <source>
        <dbReference type="ARBA" id="ARBA00022448"/>
    </source>
</evidence>
<sequence length="730" mass="79284" precursor="true">MFRAPLSLCVIACAAIAFSPLASYAQDQPETPVAEEQPAAAAPPLSYEPVDEEQSTVEQINGQVNSVFEPGVDLAASVLMAPVYSTTQKYVQLDHIVRYTRPIEEPEIPFTIYPPDAAEKPVNFPDSLTLADAKTWQARGKLLTGNSKQPFSPGKLGEKSVEVIVIKVNTSTKYVQTESDGKVIYKEAGDIRGLLSQNEADWKTPEQIQEMADRHLLAVRSDVKTDDKDPPYVLSESVGKAPLVVVWLAGGALFFTLYFGFVNFWGFRHAIEVVKGTYDDPNEPGEVTHFQALASALSATVGLGNIAGVTIAMTTGGPGAFFWMMVCGFMGMASKFAECTLGQMYREVKPDGTILGGPMQYLLRGFEEVGLKPVGVVFSVIFAVLCIMASFGGGNMFQSNQSANAAVQLIQGAKQDQISALTNEIKAAEKAEDWTKLGELQEQKAALQSELTAFAQTFKMVFGVVFAILVALVIIGGIKRIAAVSSKVVPLMCVSYVLMCIYVIVMHIGEVPHLFQSIFTEAFTPKAALGGIIGVAIIGIQRAAFSNEAGVGSAAIAHSAAKTDQPVREGLVALLGPFIDTIVVCSMTALVILITNAWDNREWILDQDLQGAALTAQAFENEVWWFSYVLSIAILLFAYSTIISWSYYGERCWERLFGAGSTMIYKIIYVGFVFIGAVANLGAVIDFSDMMLLSMAFPNIVGVVLLSPKVRRALGEYWQKYKAGEFKKFK</sequence>
<dbReference type="GO" id="GO:0005283">
    <property type="term" value="F:amino acid:sodium symporter activity"/>
    <property type="evidence" value="ECO:0007669"/>
    <property type="project" value="InterPro"/>
</dbReference>
<keyword evidence="5 8" id="KW-0812">Transmembrane</keyword>
<feature type="region of interest" description="Disordered" evidence="9">
    <location>
        <begin position="29"/>
        <end position="49"/>
    </location>
</feature>
<accession>A0A5C5V0L5</accession>
<dbReference type="RefSeq" id="WP_146434805.1">
    <property type="nucleotide sequence ID" value="NZ_SJPF01000004.1"/>
</dbReference>
<dbReference type="Gene3D" id="1.20.1740.10">
    <property type="entry name" value="Amino acid/polyamine transporter I"/>
    <property type="match status" value="1"/>
</dbReference>
<evidence type="ECO:0000256" key="6">
    <source>
        <dbReference type="ARBA" id="ARBA00022989"/>
    </source>
</evidence>
<evidence type="ECO:0000256" key="5">
    <source>
        <dbReference type="ARBA" id="ARBA00022692"/>
    </source>
</evidence>
<evidence type="ECO:0000313" key="12">
    <source>
        <dbReference type="Proteomes" id="UP000318878"/>
    </source>
</evidence>
<feature type="transmembrane region" description="Helical" evidence="8">
    <location>
        <begin position="369"/>
        <end position="391"/>
    </location>
</feature>
<reference evidence="11 12" key="1">
    <citation type="submission" date="2019-02" db="EMBL/GenBank/DDBJ databases">
        <title>Deep-cultivation of Planctomycetes and their phenomic and genomic characterization uncovers novel biology.</title>
        <authorList>
            <person name="Wiegand S."/>
            <person name="Jogler M."/>
            <person name="Boedeker C."/>
            <person name="Pinto D."/>
            <person name="Vollmers J."/>
            <person name="Rivas-Marin E."/>
            <person name="Kohn T."/>
            <person name="Peeters S.H."/>
            <person name="Heuer A."/>
            <person name="Rast P."/>
            <person name="Oberbeckmann S."/>
            <person name="Bunk B."/>
            <person name="Jeske O."/>
            <person name="Meyerdierks A."/>
            <person name="Storesund J.E."/>
            <person name="Kallscheuer N."/>
            <person name="Luecker S."/>
            <person name="Lage O.M."/>
            <person name="Pohl T."/>
            <person name="Merkel B.J."/>
            <person name="Hornburger P."/>
            <person name="Mueller R.-W."/>
            <person name="Bruemmer F."/>
            <person name="Labrenz M."/>
            <person name="Spormann A.M."/>
            <person name="Op Den Camp H."/>
            <person name="Overmann J."/>
            <person name="Amann R."/>
            <person name="Jetten M.S.M."/>
            <person name="Mascher T."/>
            <person name="Medema M.H."/>
            <person name="Devos D.P."/>
            <person name="Kaster A.-K."/>
            <person name="Ovreas L."/>
            <person name="Rohde M."/>
            <person name="Galperin M.Y."/>
            <person name="Jogler C."/>
        </authorList>
    </citation>
    <scope>NUCLEOTIDE SEQUENCE [LARGE SCALE GENOMIC DNA]</scope>
    <source>
        <strain evidence="11 12">Enr8</strain>
    </source>
</reference>
<dbReference type="AlphaFoldDB" id="A0A5C5V0L5"/>
<dbReference type="EMBL" id="SJPF01000004">
    <property type="protein sequence ID" value="TWT32106.1"/>
    <property type="molecule type" value="Genomic_DNA"/>
</dbReference>
<evidence type="ECO:0000256" key="8">
    <source>
        <dbReference type="RuleBase" id="RU363064"/>
    </source>
</evidence>
<dbReference type="Pfam" id="PF01235">
    <property type="entry name" value="Na_Ala_symp"/>
    <property type="match status" value="1"/>
</dbReference>
<feature type="transmembrane region" description="Helical" evidence="8">
    <location>
        <begin position="571"/>
        <end position="594"/>
    </location>
</feature>
<dbReference type="PANTHER" id="PTHR30330">
    <property type="entry name" value="AGSS FAMILY TRANSPORTER, SODIUM-ALANINE"/>
    <property type="match status" value="1"/>
</dbReference>
<feature type="transmembrane region" description="Helical" evidence="8">
    <location>
        <begin position="528"/>
        <end position="545"/>
    </location>
</feature>
<comment type="similarity">
    <text evidence="2 8">Belongs to the alanine or glycine:cation symporter (AGCS) (TC 2.A.25) family.</text>
</comment>
<name>A0A5C5V0L5_9BACT</name>
<evidence type="ECO:0000256" key="4">
    <source>
        <dbReference type="ARBA" id="ARBA00022475"/>
    </source>
</evidence>
<dbReference type="Proteomes" id="UP000318878">
    <property type="component" value="Unassembled WGS sequence"/>
</dbReference>
<dbReference type="PANTHER" id="PTHR30330:SF3">
    <property type="entry name" value="TRANSCRIPTIONAL REGULATOR, LRP FAMILY"/>
    <property type="match status" value="1"/>
</dbReference>